<keyword evidence="7" id="KW-1185">Reference proteome</keyword>
<evidence type="ECO:0000256" key="3">
    <source>
        <dbReference type="ARBA" id="ARBA00022723"/>
    </source>
</evidence>
<protein>
    <submittedName>
        <fullName evidence="6">Hemerythrin family protein</fullName>
    </submittedName>
</protein>
<evidence type="ECO:0000256" key="4">
    <source>
        <dbReference type="ARBA" id="ARBA00023004"/>
    </source>
</evidence>
<dbReference type="InterPro" id="IPR016131">
    <property type="entry name" value="Haemerythrin_Fe_BS"/>
</dbReference>
<keyword evidence="2" id="KW-0561">Oxygen transport</keyword>
<dbReference type="InterPro" id="IPR012312">
    <property type="entry name" value="Hemerythrin-like"/>
</dbReference>
<sequence length="139" mass="16461">MQINDEIKWNNVYSVGIENIDTQHKKLFEIVNRLLSLEISSNETEEIKIILYEFSDYMRTHFDDEEIYMLSIGYPDIKQHRELHQKLVESLALIINTPADINTIKTEMNVLAKQILVNHIVTEDTKIFTYKLSKEYPRT</sequence>
<accession>A0A7S7LTR2</accession>
<dbReference type="Pfam" id="PF01814">
    <property type="entry name" value="Hemerythrin"/>
    <property type="match status" value="1"/>
</dbReference>
<dbReference type="GO" id="GO:0005344">
    <property type="term" value="F:oxygen carrier activity"/>
    <property type="evidence" value="ECO:0007669"/>
    <property type="project" value="UniProtKB-KW"/>
</dbReference>
<evidence type="ECO:0000313" key="6">
    <source>
        <dbReference type="EMBL" id="QOY51157.1"/>
    </source>
</evidence>
<evidence type="ECO:0000256" key="1">
    <source>
        <dbReference type="ARBA" id="ARBA00010587"/>
    </source>
</evidence>
<dbReference type="InterPro" id="IPR012827">
    <property type="entry name" value="Hemerythrin_metal-bd"/>
</dbReference>
<feature type="domain" description="Hemerythrin-like" evidence="5">
    <location>
        <begin position="16"/>
        <end position="129"/>
    </location>
</feature>
<gene>
    <name evidence="6" type="ORF">HUE88_08405</name>
</gene>
<comment type="similarity">
    <text evidence="1">Belongs to the hemerythrin family.</text>
</comment>
<keyword evidence="2" id="KW-0813">Transport</keyword>
<reference evidence="6 7" key="1">
    <citation type="submission" date="2020-05" db="EMBL/GenBank/DDBJ databases">
        <title>Sulfurimonas marisnigri, sp. nov., and Sulfurimonas baltica, sp. nov., manganese oxide reducing chemolithoautotrophs of the class Epsilonproteobacteria isolated from the pelagic redoxclines of the Black and Baltic Seas and emended description of the genus Sulfurimonas.</title>
        <authorList>
            <person name="Henkel J.V."/>
            <person name="Laudan C."/>
            <person name="Werner J."/>
            <person name="Neu T."/>
            <person name="Plewe S."/>
            <person name="Sproer C."/>
            <person name="Bunk B."/>
            <person name="Schulz-Vogt H.N."/>
        </authorList>
    </citation>
    <scope>NUCLEOTIDE SEQUENCE [LARGE SCALE GENOMIC DNA]</scope>
    <source>
        <strain evidence="6 7">GD2</strain>
    </source>
</reference>
<keyword evidence="3" id="KW-0479">Metal-binding</keyword>
<dbReference type="RefSeq" id="WP_194368271.1">
    <property type="nucleotide sequence ID" value="NZ_CP054492.1"/>
</dbReference>
<evidence type="ECO:0000256" key="2">
    <source>
        <dbReference type="ARBA" id="ARBA00022621"/>
    </source>
</evidence>
<dbReference type="NCBIfam" id="TIGR02481">
    <property type="entry name" value="hemeryth_dom"/>
    <property type="match status" value="1"/>
</dbReference>
<dbReference type="CDD" id="cd12107">
    <property type="entry name" value="Hemerythrin"/>
    <property type="match status" value="1"/>
</dbReference>
<dbReference type="InterPro" id="IPR050669">
    <property type="entry name" value="Hemerythrin"/>
</dbReference>
<evidence type="ECO:0000259" key="5">
    <source>
        <dbReference type="Pfam" id="PF01814"/>
    </source>
</evidence>
<name>A0A7S7LTR2_9BACT</name>
<dbReference type="NCBIfam" id="NF033749">
    <property type="entry name" value="bact_hemeryth"/>
    <property type="match status" value="1"/>
</dbReference>
<organism evidence="6 7">
    <name type="scientific">Candidatus Sulfurimonas baltica</name>
    <dbReference type="NCBI Taxonomy" id="2740404"/>
    <lineage>
        <taxon>Bacteria</taxon>
        <taxon>Pseudomonadati</taxon>
        <taxon>Campylobacterota</taxon>
        <taxon>Epsilonproteobacteria</taxon>
        <taxon>Campylobacterales</taxon>
        <taxon>Sulfurimonadaceae</taxon>
        <taxon>Sulfurimonas</taxon>
    </lineage>
</organism>
<dbReference type="InterPro" id="IPR035938">
    <property type="entry name" value="Hemerythrin-like_sf"/>
</dbReference>
<dbReference type="PANTHER" id="PTHR37164">
    <property type="entry name" value="BACTERIOHEMERYTHRIN"/>
    <property type="match status" value="1"/>
</dbReference>
<dbReference type="GO" id="GO:0046872">
    <property type="term" value="F:metal ion binding"/>
    <property type="evidence" value="ECO:0007669"/>
    <property type="project" value="UniProtKB-KW"/>
</dbReference>
<dbReference type="SUPFAM" id="SSF47188">
    <property type="entry name" value="Hemerythrin-like"/>
    <property type="match status" value="1"/>
</dbReference>
<dbReference type="AlphaFoldDB" id="A0A7S7LTR2"/>
<keyword evidence="4" id="KW-0408">Iron</keyword>
<dbReference type="Gene3D" id="1.20.120.50">
    <property type="entry name" value="Hemerythrin-like"/>
    <property type="match status" value="1"/>
</dbReference>
<dbReference type="KEGG" id="sbal:HUE88_08405"/>
<dbReference type="PROSITE" id="PS00550">
    <property type="entry name" value="HEMERYTHRINS"/>
    <property type="match status" value="1"/>
</dbReference>
<evidence type="ECO:0000313" key="7">
    <source>
        <dbReference type="Proteomes" id="UP000593994"/>
    </source>
</evidence>
<proteinExistence type="inferred from homology"/>
<dbReference type="EMBL" id="CP054492">
    <property type="protein sequence ID" value="QOY51157.1"/>
    <property type="molecule type" value="Genomic_DNA"/>
</dbReference>
<dbReference type="Proteomes" id="UP000593994">
    <property type="component" value="Chromosome"/>
</dbReference>
<dbReference type="PANTHER" id="PTHR37164:SF1">
    <property type="entry name" value="BACTERIOHEMERYTHRIN"/>
    <property type="match status" value="1"/>
</dbReference>